<keyword evidence="10" id="KW-1185">Reference proteome</keyword>
<evidence type="ECO:0000256" key="1">
    <source>
        <dbReference type="ARBA" id="ARBA00004613"/>
    </source>
</evidence>
<protein>
    <recommendedName>
        <fullName evidence="3">Neuroendocrine protein 7B2</fullName>
    </recommendedName>
</protein>
<keyword evidence="6" id="KW-0732">Signal</keyword>
<evidence type="ECO:0000313" key="10">
    <source>
        <dbReference type="Proteomes" id="UP000614350"/>
    </source>
</evidence>
<keyword evidence="4" id="KW-0813">Transport</keyword>
<dbReference type="GO" id="GO:0046883">
    <property type="term" value="P:regulation of hormone secretion"/>
    <property type="evidence" value="ECO:0007669"/>
    <property type="project" value="TreeGrafter"/>
</dbReference>
<proteinExistence type="inferred from homology"/>
<dbReference type="InterPro" id="IPR007945">
    <property type="entry name" value="Secretogranin_V"/>
</dbReference>
<dbReference type="AlphaFoldDB" id="A0A834MT41"/>
<dbReference type="PANTHER" id="PTHR12738">
    <property type="entry name" value="NEUROENDOCRINE PROTEIN 7B2"/>
    <property type="match status" value="1"/>
</dbReference>
<gene>
    <name evidence="9" type="ORF">HZH66_013410</name>
</gene>
<dbReference type="GO" id="GO:0030141">
    <property type="term" value="C:secretory granule"/>
    <property type="evidence" value="ECO:0007669"/>
    <property type="project" value="InterPro"/>
</dbReference>
<keyword evidence="7" id="KW-1015">Disulfide bond</keyword>
<comment type="similarity">
    <text evidence="2">Belongs to the 7B2 family.</text>
</comment>
<dbReference type="Pfam" id="PF05281">
    <property type="entry name" value="Secretogranin_V"/>
    <property type="match status" value="1"/>
</dbReference>
<dbReference type="EMBL" id="JACSEA010000019">
    <property type="protein sequence ID" value="KAF7381978.1"/>
    <property type="molecule type" value="Genomic_DNA"/>
</dbReference>
<dbReference type="GO" id="GO:0007218">
    <property type="term" value="P:neuropeptide signaling pathway"/>
    <property type="evidence" value="ECO:0007669"/>
    <property type="project" value="InterPro"/>
</dbReference>
<evidence type="ECO:0000256" key="4">
    <source>
        <dbReference type="ARBA" id="ARBA00022448"/>
    </source>
</evidence>
<evidence type="ECO:0000313" key="9">
    <source>
        <dbReference type="EMBL" id="KAF7381978.1"/>
    </source>
</evidence>
<comment type="caution">
    <text evidence="9">The sequence shown here is derived from an EMBL/GenBank/DDBJ whole genome shotgun (WGS) entry which is preliminary data.</text>
</comment>
<evidence type="ECO:0000256" key="5">
    <source>
        <dbReference type="ARBA" id="ARBA00022525"/>
    </source>
</evidence>
<organism evidence="9 10">
    <name type="scientific">Vespula vulgaris</name>
    <name type="common">Yellow jacket</name>
    <name type="synonym">Wasp</name>
    <dbReference type="NCBI Taxonomy" id="7454"/>
    <lineage>
        <taxon>Eukaryota</taxon>
        <taxon>Metazoa</taxon>
        <taxon>Ecdysozoa</taxon>
        <taxon>Arthropoda</taxon>
        <taxon>Hexapoda</taxon>
        <taxon>Insecta</taxon>
        <taxon>Pterygota</taxon>
        <taxon>Neoptera</taxon>
        <taxon>Endopterygota</taxon>
        <taxon>Hymenoptera</taxon>
        <taxon>Apocrita</taxon>
        <taxon>Aculeata</taxon>
        <taxon>Vespoidea</taxon>
        <taxon>Vespidae</taxon>
        <taxon>Vespinae</taxon>
        <taxon>Vespula</taxon>
    </lineage>
</organism>
<sequence length="273" mass="31106">MWVARNVVEQRVGGSKPSEKKSRQGPVRLFRSSTWINHLSYPAIIHSSRYAASLYLPPTIQEEHFLEKRHHQNTIDTLNDFIDAVNSYAKYFGNSRLSDDFDKAKEIPVDLPADYETVDTFNPNPSIRDQEYLQHSTLWSHQHANDYYRGNDRHRIQAASLKSGKDEKTENALPAYCTPPNPCPIGYTSENNCLVDFENTAAFSRHYQSIQDCMCDTEHMADCSSNSISNSGLPGMRISNSDFDQIVEFQEENPFFQGEKLPIAAKKGTNVVY</sequence>
<comment type="subcellular location">
    <subcellularLocation>
        <location evidence="1">Secreted</location>
    </subcellularLocation>
</comment>
<keyword evidence="8" id="KW-0143">Chaperone</keyword>
<accession>A0A834MT41</accession>
<evidence type="ECO:0000256" key="8">
    <source>
        <dbReference type="ARBA" id="ARBA00023186"/>
    </source>
</evidence>
<evidence type="ECO:0000256" key="6">
    <source>
        <dbReference type="ARBA" id="ARBA00022729"/>
    </source>
</evidence>
<evidence type="ECO:0000256" key="2">
    <source>
        <dbReference type="ARBA" id="ARBA00006348"/>
    </source>
</evidence>
<dbReference type="GO" id="GO:0005576">
    <property type="term" value="C:extracellular region"/>
    <property type="evidence" value="ECO:0007669"/>
    <property type="project" value="UniProtKB-SubCell"/>
</dbReference>
<reference evidence="9" key="1">
    <citation type="journal article" date="2020" name="G3 (Bethesda)">
        <title>High-Quality Assemblies for Three Invasive Social Wasps from the &lt;i&gt;Vespula&lt;/i&gt; Genus.</title>
        <authorList>
            <person name="Harrop T.W.R."/>
            <person name="Guhlin J."/>
            <person name="McLaughlin G.M."/>
            <person name="Permina E."/>
            <person name="Stockwell P."/>
            <person name="Gilligan J."/>
            <person name="Le Lec M.F."/>
            <person name="Gruber M.A.M."/>
            <person name="Quinn O."/>
            <person name="Lovegrove M."/>
            <person name="Duncan E.J."/>
            <person name="Remnant E.J."/>
            <person name="Van Eeckhoven J."/>
            <person name="Graham B."/>
            <person name="Knapp R.A."/>
            <person name="Langford K.W."/>
            <person name="Kronenberg Z."/>
            <person name="Press M.O."/>
            <person name="Eacker S.M."/>
            <person name="Wilson-Rankin E.E."/>
            <person name="Purcell J."/>
            <person name="Lester P.J."/>
            <person name="Dearden P.K."/>
        </authorList>
    </citation>
    <scope>NUCLEOTIDE SEQUENCE</scope>
    <source>
        <strain evidence="9">Marl-1</strain>
    </source>
</reference>
<keyword evidence="5" id="KW-0964">Secreted</keyword>
<dbReference type="PANTHER" id="PTHR12738:SF0">
    <property type="entry name" value="NEUROENDOCRINE PROTEIN 7B2"/>
    <property type="match status" value="1"/>
</dbReference>
<evidence type="ECO:0000256" key="3">
    <source>
        <dbReference type="ARBA" id="ARBA00019589"/>
    </source>
</evidence>
<evidence type="ECO:0000256" key="7">
    <source>
        <dbReference type="ARBA" id="ARBA00023157"/>
    </source>
</evidence>
<dbReference type="GO" id="GO:0030234">
    <property type="term" value="F:enzyme regulator activity"/>
    <property type="evidence" value="ECO:0007669"/>
    <property type="project" value="TreeGrafter"/>
</dbReference>
<dbReference type="Proteomes" id="UP000614350">
    <property type="component" value="Unassembled WGS sequence"/>
</dbReference>
<name>A0A834MT41_VESVU</name>